<gene>
    <name evidence="2" type="ORF">AVDCRST_MAG25-154</name>
</gene>
<organism evidence="2">
    <name type="scientific">uncultured Rubrobacteraceae bacterium</name>
    <dbReference type="NCBI Taxonomy" id="349277"/>
    <lineage>
        <taxon>Bacteria</taxon>
        <taxon>Bacillati</taxon>
        <taxon>Actinomycetota</taxon>
        <taxon>Rubrobacteria</taxon>
        <taxon>Rubrobacterales</taxon>
        <taxon>Rubrobacteraceae</taxon>
        <taxon>environmental samples</taxon>
    </lineage>
</organism>
<dbReference type="AlphaFoldDB" id="A0A6J4QVJ1"/>
<name>A0A6J4QVJ1_9ACTN</name>
<reference evidence="2" key="1">
    <citation type="submission" date="2020-02" db="EMBL/GenBank/DDBJ databases">
        <authorList>
            <person name="Meier V. D."/>
        </authorList>
    </citation>
    <scope>NUCLEOTIDE SEQUENCE</scope>
    <source>
        <strain evidence="2">AVDCRST_MAG25</strain>
    </source>
</reference>
<evidence type="ECO:0000256" key="1">
    <source>
        <dbReference type="SAM" id="MobiDB-lite"/>
    </source>
</evidence>
<accession>A0A6J4QVJ1</accession>
<evidence type="ECO:0000313" key="2">
    <source>
        <dbReference type="EMBL" id="CAA9456292.1"/>
    </source>
</evidence>
<protein>
    <submittedName>
        <fullName evidence="2">Uncharacterized protein</fullName>
    </submittedName>
</protein>
<feature type="compositionally biased region" description="Basic and acidic residues" evidence="1">
    <location>
        <begin position="10"/>
        <end position="20"/>
    </location>
</feature>
<dbReference type="EMBL" id="CADCVI010000013">
    <property type="protein sequence ID" value="CAA9456292.1"/>
    <property type="molecule type" value="Genomic_DNA"/>
</dbReference>
<feature type="region of interest" description="Disordered" evidence="1">
    <location>
        <begin position="1"/>
        <end position="20"/>
    </location>
</feature>
<sequence length="45" mass="5331">MTGLHSWRSKPTESEGVSRRETWNRFPCCVQKILMEKNRGLLRLV</sequence>
<proteinExistence type="predicted"/>